<dbReference type="Gene3D" id="3.30.160.60">
    <property type="entry name" value="Classic Zinc Finger"/>
    <property type="match status" value="1"/>
</dbReference>
<comment type="caution">
    <text evidence="4">The sequence shown here is derived from an EMBL/GenBank/DDBJ whole genome shotgun (WGS) entry which is preliminary data.</text>
</comment>
<keyword evidence="1" id="KW-0863">Zinc-finger</keyword>
<organism evidence="4 5">
    <name type="scientific">Mytilus galloprovincialis</name>
    <name type="common">Mediterranean mussel</name>
    <dbReference type="NCBI Taxonomy" id="29158"/>
    <lineage>
        <taxon>Eukaryota</taxon>
        <taxon>Metazoa</taxon>
        <taxon>Spiralia</taxon>
        <taxon>Lophotrochozoa</taxon>
        <taxon>Mollusca</taxon>
        <taxon>Bivalvia</taxon>
        <taxon>Autobranchia</taxon>
        <taxon>Pteriomorphia</taxon>
        <taxon>Mytilida</taxon>
        <taxon>Mytiloidea</taxon>
        <taxon>Mytilidae</taxon>
        <taxon>Mytilinae</taxon>
        <taxon>Mytilus</taxon>
    </lineage>
</organism>
<dbReference type="PANTHER" id="PTHR25462">
    <property type="entry name" value="BONUS, ISOFORM C-RELATED"/>
    <property type="match status" value="1"/>
</dbReference>
<evidence type="ECO:0000313" key="5">
    <source>
        <dbReference type="Proteomes" id="UP000596742"/>
    </source>
</evidence>
<evidence type="ECO:0000313" key="4">
    <source>
        <dbReference type="EMBL" id="VDI80577.1"/>
    </source>
</evidence>
<dbReference type="GO" id="GO:0008270">
    <property type="term" value="F:zinc ion binding"/>
    <property type="evidence" value="ECO:0007669"/>
    <property type="project" value="UniProtKB-KW"/>
</dbReference>
<protein>
    <recommendedName>
        <fullName evidence="3">B box-type domain-containing protein</fullName>
    </recommendedName>
</protein>
<keyword evidence="2" id="KW-0175">Coiled coil</keyword>
<accession>A0A8B6HKS2</accession>
<reference evidence="4" key="1">
    <citation type="submission" date="2018-11" db="EMBL/GenBank/DDBJ databases">
        <authorList>
            <person name="Alioto T."/>
            <person name="Alioto T."/>
        </authorList>
    </citation>
    <scope>NUCLEOTIDE SEQUENCE</scope>
</reference>
<proteinExistence type="predicted"/>
<dbReference type="SUPFAM" id="SSF57845">
    <property type="entry name" value="B-box zinc-binding domain"/>
    <property type="match status" value="1"/>
</dbReference>
<gene>
    <name evidence="4" type="ORF">MGAL_10B089812</name>
</gene>
<dbReference type="PROSITE" id="PS50119">
    <property type="entry name" value="ZF_BBOX"/>
    <property type="match status" value="1"/>
</dbReference>
<dbReference type="InterPro" id="IPR000315">
    <property type="entry name" value="Znf_B-box"/>
</dbReference>
<dbReference type="Gene3D" id="4.10.830.40">
    <property type="match status" value="1"/>
</dbReference>
<evidence type="ECO:0000256" key="2">
    <source>
        <dbReference type="SAM" id="Coils"/>
    </source>
</evidence>
<evidence type="ECO:0000259" key="3">
    <source>
        <dbReference type="PROSITE" id="PS50119"/>
    </source>
</evidence>
<feature type="coiled-coil region" evidence="2">
    <location>
        <begin position="182"/>
        <end position="216"/>
    </location>
</feature>
<keyword evidence="5" id="KW-1185">Reference proteome</keyword>
<keyword evidence="1" id="KW-0862">Zinc</keyword>
<sequence length="560" mass="63287">MASSIPCGPCNHDSVNKNAEKWCTDCNEGFCNGCEKAHKSMKMSRDHNLILIGDYREIENINVVLECQEHGLKLEMYCRIHEKAICIKCFPAKHKSCSDAIIPLAEAVKNARTSTAFSDLEHAINDTLDNIETCVKDREAAAKRIETQEMAIKKIISDTRKNIDKHLDDLERKLLNELSTTYSSCKSKYGKFKNQLNKLEKEINRLKGQTSQLKRFAPNLHIFLRTHQMTKEVQDEVKVIQEAIWSVKNYNIEIQLQQEITSLLKDVNSFATIKVDESAISCPFTDAKIDQAQIQVKNRRSVSDTKLQLKNKFAIKQRGKSIYISGCTILANGNLLIADNFGQNVLMEYNVDGHYIRDIPVSATPWDLTVIDTDQIAASYNSLKYVEVIDIKRMIVLKNVKFENNCCGISNNDGKICVVVGYKEIVVLDKEGTILNTIKLETNSKVYHIAMTKDRIYYSLMAENTVHCCSTNGKKVWNFRDTNSLVVPSGISVDRDQHVIVLGLISNNLLVLQNEGKISKPLLNNTDGLDQPSSVCYNKENNMLLVCNQKNGISFLFSVI</sequence>
<dbReference type="InterPro" id="IPR011042">
    <property type="entry name" value="6-blade_b-propeller_TolB-like"/>
</dbReference>
<dbReference type="CDD" id="cd19757">
    <property type="entry name" value="Bbox1"/>
    <property type="match status" value="1"/>
</dbReference>
<keyword evidence="1" id="KW-0479">Metal-binding</keyword>
<dbReference type="Gene3D" id="2.120.10.30">
    <property type="entry name" value="TolB, C-terminal domain"/>
    <property type="match status" value="1"/>
</dbReference>
<dbReference type="InterPro" id="IPR047153">
    <property type="entry name" value="TRIM45/56/19-like"/>
</dbReference>
<dbReference type="GO" id="GO:0045087">
    <property type="term" value="P:innate immune response"/>
    <property type="evidence" value="ECO:0007669"/>
    <property type="project" value="TreeGrafter"/>
</dbReference>
<dbReference type="GO" id="GO:0060340">
    <property type="term" value="P:positive regulation of type I interferon-mediated signaling pathway"/>
    <property type="evidence" value="ECO:0007669"/>
    <property type="project" value="TreeGrafter"/>
</dbReference>
<dbReference type="PANTHER" id="PTHR25462:SF299">
    <property type="entry name" value="E3 UBIQUITIN-PROTEIN LIGASE TRIM56"/>
    <property type="match status" value="1"/>
</dbReference>
<dbReference type="GO" id="GO:0005654">
    <property type="term" value="C:nucleoplasm"/>
    <property type="evidence" value="ECO:0007669"/>
    <property type="project" value="TreeGrafter"/>
</dbReference>
<evidence type="ECO:0000256" key="1">
    <source>
        <dbReference type="PROSITE-ProRule" id="PRU00024"/>
    </source>
</evidence>
<dbReference type="SUPFAM" id="SSF101898">
    <property type="entry name" value="NHL repeat"/>
    <property type="match status" value="1"/>
</dbReference>
<dbReference type="OrthoDB" id="6042581at2759"/>
<dbReference type="Proteomes" id="UP000596742">
    <property type="component" value="Unassembled WGS sequence"/>
</dbReference>
<dbReference type="GO" id="GO:0061630">
    <property type="term" value="F:ubiquitin protein ligase activity"/>
    <property type="evidence" value="ECO:0007669"/>
    <property type="project" value="TreeGrafter"/>
</dbReference>
<feature type="domain" description="B box-type" evidence="3">
    <location>
        <begin position="2"/>
        <end position="52"/>
    </location>
</feature>
<dbReference type="AlphaFoldDB" id="A0A8B6HKS2"/>
<dbReference type="EMBL" id="UYJE01010191">
    <property type="protein sequence ID" value="VDI80577.1"/>
    <property type="molecule type" value="Genomic_DNA"/>
</dbReference>
<name>A0A8B6HKS2_MYTGA</name>